<reference evidence="2" key="1">
    <citation type="journal article" date="2021" name="Arch. Microbiol.">
        <title>Methyloradius palustris gen. nov., sp. nov., a methanol-oxidizing bacterium isolated from snow.</title>
        <authorList>
            <person name="Miyadera T."/>
            <person name="Kojima H."/>
            <person name="Fukui M."/>
        </authorList>
    </citation>
    <scope>NUCLEOTIDE SEQUENCE</scope>
    <source>
        <strain evidence="2">Zm11</strain>
    </source>
</reference>
<protein>
    <submittedName>
        <fullName evidence="2">Uncharacterized protein</fullName>
    </submittedName>
</protein>
<evidence type="ECO:0000256" key="1">
    <source>
        <dbReference type="SAM" id="Phobius"/>
    </source>
</evidence>
<organism evidence="2 3">
    <name type="scientific">Methyloradius palustris</name>
    <dbReference type="NCBI Taxonomy" id="2778876"/>
    <lineage>
        <taxon>Bacteria</taxon>
        <taxon>Pseudomonadati</taxon>
        <taxon>Pseudomonadota</taxon>
        <taxon>Betaproteobacteria</taxon>
        <taxon>Nitrosomonadales</taxon>
        <taxon>Methylophilaceae</taxon>
        <taxon>Methyloradius</taxon>
    </lineage>
</organism>
<feature type="transmembrane region" description="Helical" evidence="1">
    <location>
        <begin position="6"/>
        <end position="23"/>
    </location>
</feature>
<evidence type="ECO:0000313" key="2">
    <source>
        <dbReference type="EMBL" id="BCM24085.1"/>
    </source>
</evidence>
<keyword evidence="1" id="KW-0812">Transmembrane</keyword>
<keyword evidence="1" id="KW-1133">Transmembrane helix</keyword>
<evidence type="ECO:0000313" key="3">
    <source>
        <dbReference type="Proteomes" id="UP000826722"/>
    </source>
</evidence>
<dbReference type="AlphaFoldDB" id="A0A8D5JKN4"/>
<dbReference type="RefSeq" id="WP_221764644.1">
    <property type="nucleotide sequence ID" value="NZ_AP024110.1"/>
</dbReference>
<dbReference type="Proteomes" id="UP000826722">
    <property type="component" value="Chromosome"/>
</dbReference>
<gene>
    <name evidence="2" type="ORF">ZMTM_03440</name>
</gene>
<keyword evidence="1" id="KW-0472">Membrane</keyword>
<accession>A0A8D5JKN4</accession>
<proteinExistence type="predicted"/>
<dbReference type="EMBL" id="AP024110">
    <property type="protein sequence ID" value="BCM24085.1"/>
    <property type="molecule type" value="Genomic_DNA"/>
</dbReference>
<sequence>MPKNIKSIVIFFVLACSIFYMFMQLGHYVGKKKLETQYPLVSSLIGEPADWDSEEKELMAYLLPKCKAENESGNAERMKSCWEGRAAAITDGGKSTKILNALLDKKLINKK</sequence>
<dbReference type="KEGG" id="mpau:ZMTM_03440"/>
<keyword evidence="3" id="KW-1185">Reference proteome</keyword>
<name>A0A8D5JKN4_9PROT</name>